<keyword evidence="2" id="KW-0472">Membrane</keyword>
<evidence type="ECO:0000256" key="2">
    <source>
        <dbReference type="SAM" id="Phobius"/>
    </source>
</evidence>
<comment type="caution">
    <text evidence="3">The sequence shown here is derived from an EMBL/GenBank/DDBJ whole genome shotgun (WGS) entry which is preliminary data.</text>
</comment>
<evidence type="ECO:0000313" key="4">
    <source>
        <dbReference type="Proteomes" id="UP001165580"/>
    </source>
</evidence>
<dbReference type="RefSeq" id="WP_259486569.1">
    <property type="nucleotide sequence ID" value="NZ_JANTEZ010000004.1"/>
</dbReference>
<feature type="transmembrane region" description="Helical" evidence="2">
    <location>
        <begin position="94"/>
        <end position="120"/>
    </location>
</feature>
<keyword evidence="4" id="KW-1185">Reference proteome</keyword>
<feature type="transmembrane region" description="Helical" evidence="2">
    <location>
        <begin position="58"/>
        <end position="82"/>
    </location>
</feature>
<reference evidence="3" key="1">
    <citation type="submission" date="2022-08" db="EMBL/GenBank/DDBJ databases">
        <authorList>
            <person name="Deng Y."/>
            <person name="Han X.-F."/>
            <person name="Zhang Y.-Q."/>
        </authorList>
    </citation>
    <scope>NUCLEOTIDE SEQUENCE</scope>
    <source>
        <strain evidence="3">CPCC 205716</strain>
    </source>
</reference>
<evidence type="ECO:0000313" key="3">
    <source>
        <dbReference type="EMBL" id="MCS5715053.1"/>
    </source>
</evidence>
<feature type="region of interest" description="Disordered" evidence="1">
    <location>
        <begin position="1"/>
        <end position="20"/>
    </location>
</feature>
<name>A0ABT2GFP4_9MICO</name>
<accession>A0ABT2GFP4</accession>
<evidence type="ECO:0000256" key="1">
    <source>
        <dbReference type="SAM" id="MobiDB-lite"/>
    </source>
</evidence>
<keyword evidence="2" id="KW-1133">Transmembrane helix</keyword>
<dbReference type="Proteomes" id="UP001165580">
    <property type="component" value="Unassembled WGS sequence"/>
</dbReference>
<organism evidence="3 4">
    <name type="scientific">Herbiconiux gentiana</name>
    <dbReference type="NCBI Taxonomy" id="2970912"/>
    <lineage>
        <taxon>Bacteria</taxon>
        <taxon>Bacillati</taxon>
        <taxon>Actinomycetota</taxon>
        <taxon>Actinomycetes</taxon>
        <taxon>Micrococcales</taxon>
        <taxon>Microbacteriaceae</taxon>
        <taxon>Herbiconiux</taxon>
    </lineage>
</organism>
<proteinExistence type="predicted"/>
<keyword evidence="2" id="KW-0812">Transmembrane</keyword>
<dbReference type="EMBL" id="JANTEZ010000004">
    <property type="protein sequence ID" value="MCS5715053.1"/>
    <property type="molecule type" value="Genomic_DNA"/>
</dbReference>
<evidence type="ECO:0008006" key="5">
    <source>
        <dbReference type="Google" id="ProtNLM"/>
    </source>
</evidence>
<sequence>MTETDPAYTPEPAPRGNYPTPSSTGVFSTILKWDAILALVIAVVGGVVGYVVDGWTGAISALIGTVMVLVFAGITAASILVANRFAASPLFTTLFFVIVLGSWIVKFALFIVLVVLLRGADFTNDVVLFLSIVVAVLGTLVVDVIVVARSRMPYASDVRLPGPQ</sequence>
<feature type="transmembrane region" description="Helical" evidence="2">
    <location>
        <begin position="126"/>
        <end position="148"/>
    </location>
</feature>
<feature type="transmembrane region" description="Helical" evidence="2">
    <location>
        <begin position="35"/>
        <end position="52"/>
    </location>
</feature>
<protein>
    <recommendedName>
        <fullName evidence="5">ATP synthase protein I</fullName>
    </recommendedName>
</protein>
<gene>
    <name evidence="3" type="ORF">NVV95_10865</name>
</gene>